<dbReference type="CDD" id="cd21037">
    <property type="entry name" value="MLKL_NTD"/>
    <property type="match status" value="1"/>
</dbReference>
<keyword evidence="4" id="KW-1185">Reference proteome</keyword>
<feature type="region of interest" description="Disordered" evidence="2">
    <location>
        <begin position="350"/>
        <end position="439"/>
    </location>
</feature>
<dbReference type="EMBL" id="JBBWRZ010000001">
    <property type="protein sequence ID" value="KAK8246490.1"/>
    <property type="molecule type" value="Genomic_DNA"/>
</dbReference>
<sequence length="809" mass="92428">MADPLSIISFVGGTATAGFELSKTLYQLVDTVKNGREEMERIANRIEDTAQTLETLEDVLGRAEGLYKPGLIKSTRSITQRFERLMDQLRTHIQTEGRMQRVKWVWKKLKVEPLVTELGGYMSLLTMQIVIFREVVEIDKHKPLPSASQTEKIERAAKANRFRIIVEAVMQRNRLQIIKLQELKSKETRKSIHGIRRRRSIDYIEPKPWDQTGQLQTWRVSDKIVADRTAAWLQQMLFAPAQNDSPDSPDSPNQEQKPPVWNGPTVEEVKDSEGSDHEPTRPSNHISTSRRQSEEVNSLANGEGPHLPASVENSTRAVEKMPLPDHEWKPDPVLTTDRLLRAWSTLTEEQIEESHVQETNRPPTDRSPFLYRESEREERQREIGRNTRPYPTAELYESPFDEDDGPYTSRSRSPERRGRRSFSPEVRIRRTPAPGRRGRPLEETKEVRFPPELLREAAQDQRPGFSNQISAPDYEDTYKDTSGNVLEIRHHADGRWKGAFIIDGVERSRDRTSQNAVQKPDFNADKVLLHNVKNSSDSRLSKLESNLSENGVAAFYEQPSMDLPKWPMSRKEVERQYVMHGSILWEPPTSQSDFLLSLEEFGLNVIYVRGSDKGQTWFCGTKPFHVNFCSPEYVPQTGPWDSESKVPNDAYLAIGKEWVEVQALQNKGIPFRDDHHAFYFLAPGLQPELGDVVVSSLAIREESLRRKTCLRVGVQRSPPTPLTGGRQDHFMFPDQSLVSTHSSTDSSINSSAIRPTNISTNTSNTSIDPSTNRSPKRFWSSLSRRDTKARLRALGASHRRKESAQTEKL</sequence>
<evidence type="ECO:0008006" key="5">
    <source>
        <dbReference type="Google" id="ProtNLM"/>
    </source>
</evidence>
<keyword evidence="1" id="KW-0175">Coiled coil</keyword>
<evidence type="ECO:0000256" key="2">
    <source>
        <dbReference type="SAM" id="MobiDB-lite"/>
    </source>
</evidence>
<feature type="region of interest" description="Disordered" evidence="2">
    <location>
        <begin position="241"/>
        <end position="313"/>
    </location>
</feature>
<feature type="compositionally biased region" description="Polar residues" evidence="2">
    <location>
        <begin position="281"/>
        <end position="300"/>
    </location>
</feature>
<reference evidence="3 4" key="1">
    <citation type="submission" date="2024-04" db="EMBL/GenBank/DDBJ databases">
        <title>Phyllosticta paracitricarpa is synonymous to the EU quarantine fungus P. citricarpa based on phylogenomic analyses.</title>
        <authorList>
            <consortium name="Lawrence Berkeley National Laboratory"/>
            <person name="Van Ingen-Buijs V.A."/>
            <person name="Van Westerhoven A.C."/>
            <person name="Haridas S."/>
            <person name="Skiadas P."/>
            <person name="Martin F."/>
            <person name="Groenewald J.Z."/>
            <person name="Crous P.W."/>
            <person name="Seidl M.F."/>
        </authorList>
    </citation>
    <scope>NUCLEOTIDE SEQUENCE [LARGE SCALE GENOMIC DNA]</scope>
    <source>
        <strain evidence="3 4">CBS 123374</strain>
    </source>
</reference>
<organism evidence="3 4">
    <name type="scientific">Phyllosticta capitalensis</name>
    <dbReference type="NCBI Taxonomy" id="121624"/>
    <lineage>
        <taxon>Eukaryota</taxon>
        <taxon>Fungi</taxon>
        <taxon>Dikarya</taxon>
        <taxon>Ascomycota</taxon>
        <taxon>Pezizomycotina</taxon>
        <taxon>Dothideomycetes</taxon>
        <taxon>Dothideomycetes incertae sedis</taxon>
        <taxon>Botryosphaeriales</taxon>
        <taxon>Phyllostictaceae</taxon>
        <taxon>Phyllosticta</taxon>
    </lineage>
</organism>
<accession>A0ABR1Z368</accession>
<feature type="coiled-coil region" evidence="1">
    <location>
        <begin position="32"/>
        <end position="59"/>
    </location>
</feature>
<evidence type="ECO:0000313" key="4">
    <source>
        <dbReference type="Proteomes" id="UP001492380"/>
    </source>
</evidence>
<feature type="compositionally biased region" description="Basic and acidic residues" evidence="2">
    <location>
        <begin position="372"/>
        <end position="385"/>
    </location>
</feature>
<name>A0ABR1Z368_9PEZI</name>
<feature type="compositionally biased region" description="Basic and acidic residues" evidence="2">
    <location>
        <begin position="267"/>
        <end position="280"/>
    </location>
</feature>
<dbReference type="Proteomes" id="UP001492380">
    <property type="component" value="Unassembled WGS sequence"/>
</dbReference>
<feature type="compositionally biased region" description="Low complexity" evidence="2">
    <location>
        <begin position="737"/>
        <end position="772"/>
    </location>
</feature>
<gene>
    <name evidence="3" type="ORF">HDK90DRAFT_461324</name>
</gene>
<feature type="region of interest" description="Disordered" evidence="2">
    <location>
        <begin position="737"/>
        <end position="809"/>
    </location>
</feature>
<proteinExistence type="predicted"/>
<evidence type="ECO:0000313" key="3">
    <source>
        <dbReference type="EMBL" id="KAK8246490.1"/>
    </source>
</evidence>
<dbReference type="InterPro" id="IPR059179">
    <property type="entry name" value="MLKL-like_MCAfunc"/>
</dbReference>
<comment type="caution">
    <text evidence="3">The sequence shown here is derived from an EMBL/GenBank/DDBJ whole genome shotgun (WGS) entry which is preliminary data.</text>
</comment>
<feature type="compositionally biased region" description="Polar residues" evidence="2">
    <location>
        <begin position="242"/>
        <end position="256"/>
    </location>
</feature>
<protein>
    <recommendedName>
        <fullName evidence="5">Fungal N-terminal domain-containing protein</fullName>
    </recommendedName>
</protein>
<evidence type="ECO:0000256" key="1">
    <source>
        <dbReference type="SAM" id="Coils"/>
    </source>
</evidence>